<dbReference type="AlphaFoldDB" id="M2T315"/>
<protein>
    <submittedName>
        <fullName evidence="2">Uncharacterized protein</fullName>
    </submittedName>
</protein>
<name>M2T315_COCSN</name>
<dbReference type="RefSeq" id="XP_007700661.1">
    <property type="nucleotide sequence ID" value="XM_007702471.1"/>
</dbReference>
<dbReference type="Proteomes" id="UP000016934">
    <property type="component" value="Unassembled WGS sequence"/>
</dbReference>
<evidence type="ECO:0000256" key="1">
    <source>
        <dbReference type="SAM" id="Phobius"/>
    </source>
</evidence>
<evidence type="ECO:0000313" key="2">
    <source>
        <dbReference type="EMBL" id="EMD63586.1"/>
    </source>
</evidence>
<keyword evidence="1" id="KW-1133">Transmembrane helix</keyword>
<sequence length="67" mass="7863">MEINFWVSHLFFLSLFRRLLLLPLLLLQKCGIFFCFVFIHNAHPLPNPICAMISRSHVVNSKMSKCE</sequence>
<organism evidence="2 3">
    <name type="scientific">Cochliobolus sativus (strain ND90Pr / ATCC 201652)</name>
    <name type="common">Common root rot and spot blotch fungus</name>
    <name type="synonym">Bipolaris sorokiniana</name>
    <dbReference type="NCBI Taxonomy" id="665912"/>
    <lineage>
        <taxon>Eukaryota</taxon>
        <taxon>Fungi</taxon>
        <taxon>Dikarya</taxon>
        <taxon>Ascomycota</taxon>
        <taxon>Pezizomycotina</taxon>
        <taxon>Dothideomycetes</taxon>
        <taxon>Pleosporomycetidae</taxon>
        <taxon>Pleosporales</taxon>
        <taxon>Pleosporineae</taxon>
        <taxon>Pleosporaceae</taxon>
        <taxon>Bipolaris</taxon>
    </lineage>
</organism>
<keyword evidence="1" id="KW-0812">Transmembrane</keyword>
<reference evidence="2 3" key="1">
    <citation type="journal article" date="2012" name="PLoS Pathog.">
        <title>Diverse lifestyles and strategies of plant pathogenesis encoded in the genomes of eighteen Dothideomycetes fungi.</title>
        <authorList>
            <person name="Ohm R.A."/>
            <person name="Feau N."/>
            <person name="Henrissat B."/>
            <person name="Schoch C.L."/>
            <person name="Horwitz B.A."/>
            <person name="Barry K.W."/>
            <person name="Condon B.J."/>
            <person name="Copeland A.C."/>
            <person name="Dhillon B."/>
            <person name="Glaser F."/>
            <person name="Hesse C.N."/>
            <person name="Kosti I."/>
            <person name="LaButti K."/>
            <person name="Lindquist E.A."/>
            <person name="Lucas S."/>
            <person name="Salamov A.A."/>
            <person name="Bradshaw R.E."/>
            <person name="Ciuffetti L."/>
            <person name="Hamelin R.C."/>
            <person name="Kema G.H.J."/>
            <person name="Lawrence C."/>
            <person name="Scott J.A."/>
            <person name="Spatafora J.W."/>
            <person name="Turgeon B.G."/>
            <person name="de Wit P.J.G.M."/>
            <person name="Zhong S."/>
            <person name="Goodwin S.B."/>
            <person name="Grigoriev I.V."/>
        </authorList>
    </citation>
    <scope>NUCLEOTIDE SEQUENCE [LARGE SCALE GENOMIC DNA]</scope>
    <source>
        <strain evidence="3">ND90Pr / ATCC 201652</strain>
    </source>
</reference>
<evidence type="ECO:0000313" key="3">
    <source>
        <dbReference type="Proteomes" id="UP000016934"/>
    </source>
</evidence>
<gene>
    <name evidence="2" type="ORF">COCSADRAFT_329429</name>
</gene>
<reference evidence="3" key="2">
    <citation type="journal article" date="2013" name="PLoS Genet.">
        <title>Comparative genome structure, secondary metabolite, and effector coding capacity across Cochliobolus pathogens.</title>
        <authorList>
            <person name="Condon B.J."/>
            <person name="Leng Y."/>
            <person name="Wu D."/>
            <person name="Bushley K.E."/>
            <person name="Ohm R.A."/>
            <person name="Otillar R."/>
            <person name="Martin J."/>
            <person name="Schackwitz W."/>
            <person name="Grimwood J."/>
            <person name="MohdZainudin N."/>
            <person name="Xue C."/>
            <person name="Wang R."/>
            <person name="Manning V.A."/>
            <person name="Dhillon B."/>
            <person name="Tu Z.J."/>
            <person name="Steffenson B.J."/>
            <person name="Salamov A."/>
            <person name="Sun H."/>
            <person name="Lowry S."/>
            <person name="LaButti K."/>
            <person name="Han J."/>
            <person name="Copeland A."/>
            <person name="Lindquist E."/>
            <person name="Barry K."/>
            <person name="Schmutz J."/>
            <person name="Baker S.E."/>
            <person name="Ciuffetti L.M."/>
            <person name="Grigoriev I.V."/>
            <person name="Zhong S."/>
            <person name="Turgeon B.G."/>
        </authorList>
    </citation>
    <scope>NUCLEOTIDE SEQUENCE [LARGE SCALE GENOMIC DNA]</scope>
    <source>
        <strain evidence="3">ND90Pr / ATCC 201652</strain>
    </source>
</reference>
<dbReference type="KEGG" id="bsc:COCSADRAFT_329429"/>
<keyword evidence="3" id="KW-1185">Reference proteome</keyword>
<dbReference type="EMBL" id="KB445644">
    <property type="protein sequence ID" value="EMD63586.1"/>
    <property type="molecule type" value="Genomic_DNA"/>
</dbReference>
<keyword evidence="1" id="KW-0472">Membrane</keyword>
<accession>M2T315</accession>
<proteinExistence type="predicted"/>
<feature type="transmembrane region" description="Helical" evidence="1">
    <location>
        <begin position="20"/>
        <end position="39"/>
    </location>
</feature>
<dbReference type="GeneID" id="19136971"/>
<dbReference type="HOGENOM" id="CLU_2812169_0_0_1"/>